<feature type="region of interest" description="Disordered" evidence="6">
    <location>
        <begin position="1"/>
        <end position="27"/>
    </location>
</feature>
<accession>A0A4Y3KLZ8</accession>
<evidence type="ECO:0000256" key="4">
    <source>
        <dbReference type="ARBA" id="ARBA00022840"/>
    </source>
</evidence>
<dbReference type="OrthoDB" id="9787585at2"/>
<dbReference type="RefSeq" id="WP_141369632.1">
    <property type="nucleotide sequence ID" value="NZ_BJLQ01000009.1"/>
</dbReference>
<dbReference type="GO" id="GO:0000725">
    <property type="term" value="P:recombinational repair"/>
    <property type="evidence" value="ECO:0007669"/>
    <property type="project" value="TreeGrafter"/>
</dbReference>
<name>A0A4Y3KLZ8_9CELL</name>
<evidence type="ECO:0000256" key="6">
    <source>
        <dbReference type="SAM" id="MobiDB-lite"/>
    </source>
</evidence>
<dbReference type="GO" id="GO:0005829">
    <property type="term" value="C:cytosol"/>
    <property type="evidence" value="ECO:0007669"/>
    <property type="project" value="TreeGrafter"/>
</dbReference>
<dbReference type="GO" id="GO:0016787">
    <property type="term" value="F:hydrolase activity"/>
    <property type="evidence" value="ECO:0007669"/>
    <property type="project" value="UniProtKB-UniRule"/>
</dbReference>
<dbReference type="Gene3D" id="3.40.50.300">
    <property type="entry name" value="P-loop containing nucleotide triphosphate hydrolases"/>
    <property type="match status" value="3"/>
</dbReference>
<dbReference type="GO" id="GO:0043138">
    <property type="term" value="F:3'-5' DNA helicase activity"/>
    <property type="evidence" value="ECO:0007669"/>
    <property type="project" value="TreeGrafter"/>
</dbReference>
<dbReference type="PROSITE" id="PS51198">
    <property type="entry name" value="UVRD_HELICASE_ATP_BIND"/>
    <property type="match status" value="1"/>
</dbReference>
<keyword evidence="9" id="KW-1185">Reference proteome</keyword>
<keyword evidence="3 5" id="KW-0347">Helicase</keyword>
<evidence type="ECO:0000313" key="9">
    <source>
        <dbReference type="Proteomes" id="UP000320461"/>
    </source>
</evidence>
<evidence type="ECO:0000256" key="3">
    <source>
        <dbReference type="ARBA" id="ARBA00022806"/>
    </source>
</evidence>
<evidence type="ECO:0000256" key="2">
    <source>
        <dbReference type="ARBA" id="ARBA00022801"/>
    </source>
</evidence>
<dbReference type="InterPro" id="IPR027417">
    <property type="entry name" value="P-loop_NTPase"/>
</dbReference>
<dbReference type="GO" id="GO:0003677">
    <property type="term" value="F:DNA binding"/>
    <property type="evidence" value="ECO:0007669"/>
    <property type="project" value="InterPro"/>
</dbReference>
<proteinExistence type="predicted"/>
<dbReference type="Pfam" id="PF13245">
    <property type="entry name" value="AAA_19"/>
    <property type="match status" value="1"/>
</dbReference>
<dbReference type="InterPro" id="IPR014016">
    <property type="entry name" value="UvrD-like_ATP-bd"/>
</dbReference>
<evidence type="ECO:0000313" key="8">
    <source>
        <dbReference type="EMBL" id="GEA83980.1"/>
    </source>
</evidence>
<organism evidence="8 9">
    <name type="scientific">Cellulomonas gelida</name>
    <dbReference type="NCBI Taxonomy" id="1712"/>
    <lineage>
        <taxon>Bacteria</taxon>
        <taxon>Bacillati</taxon>
        <taxon>Actinomycetota</taxon>
        <taxon>Actinomycetes</taxon>
        <taxon>Micrococcales</taxon>
        <taxon>Cellulomonadaceae</taxon>
        <taxon>Cellulomonas</taxon>
    </lineage>
</organism>
<protein>
    <submittedName>
        <fullName evidence="8">DNA helicase</fullName>
    </submittedName>
</protein>
<feature type="binding site" evidence="5">
    <location>
        <begin position="223"/>
        <end position="230"/>
    </location>
    <ligand>
        <name>ATP</name>
        <dbReference type="ChEBI" id="CHEBI:30616"/>
    </ligand>
</feature>
<comment type="caution">
    <text evidence="8">The sequence shown here is derived from an EMBL/GenBank/DDBJ whole genome shotgun (WGS) entry which is preliminary data.</text>
</comment>
<dbReference type="InterPro" id="IPR000212">
    <property type="entry name" value="DNA_helicase_UvrD/REP"/>
</dbReference>
<keyword evidence="4 5" id="KW-0067">ATP-binding</keyword>
<keyword evidence="2 5" id="KW-0378">Hydrolase</keyword>
<evidence type="ECO:0000259" key="7">
    <source>
        <dbReference type="PROSITE" id="PS51198"/>
    </source>
</evidence>
<dbReference type="PANTHER" id="PTHR11070">
    <property type="entry name" value="UVRD / RECB / PCRA DNA HELICASE FAMILY MEMBER"/>
    <property type="match status" value="1"/>
</dbReference>
<dbReference type="EMBL" id="BJLQ01000009">
    <property type="protein sequence ID" value="GEA83980.1"/>
    <property type="molecule type" value="Genomic_DNA"/>
</dbReference>
<dbReference type="SUPFAM" id="SSF52540">
    <property type="entry name" value="P-loop containing nucleoside triphosphate hydrolases"/>
    <property type="match status" value="1"/>
</dbReference>
<dbReference type="PANTHER" id="PTHR11070:SF45">
    <property type="entry name" value="DNA 3'-5' HELICASE"/>
    <property type="match status" value="1"/>
</dbReference>
<dbReference type="GO" id="GO:0005524">
    <property type="term" value="F:ATP binding"/>
    <property type="evidence" value="ECO:0007669"/>
    <property type="project" value="UniProtKB-UniRule"/>
</dbReference>
<dbReference type="Proteomes" id="UP000320461">
    <property type="component" value="Unassembled WGS sequence"/>
</dbReference>
<evidence type="ECO:0000256" key="1">
    <source>
        <dbReference type="ARBA" id="ARBA00022741"/>
    </source>
</evidence>
<dbReference type="AlphaFoldDB" id="A0A4Y3KLZ8"/>
<feature type="domain" description="UvrD-like helicase ATP-binding" evidence="7">
    <location>
        <begin position="202"/>
        <end position="606"/>
    </location>
</feature>
<evidence type="ECO:0000256" key="5">
    <source>
        <dbReference type="PROSITE-ProRule" id="PRU00560"/>
    </source>
</evidence>
<sequence>MMDGRSCGPTTSSLQEDTRVTSPDDEIALEQQQVDVVYGRLDELRAQNRSRLAAVRREGPCGSPQNRSERDAFATLYEDRLAQLEAVEERLVFGRLDLDDGARRYVGRIGLTDVEQTPLLTDWRAPAARAFYRATAAHPDGVQRRRHVVTRGRTVTSVEDEVLDLDLLDGDPDALSGLSGEGALLAGLRAGRTGRMGDIVATIQSEQDAIIRSELNGALVVQGGPGTGKTAVALHRAAYLLYAHRRLLERSGVLLVGPSRTFLRYIDQVLPSLGETGVVTTTIADLVPGVEATGTEPEHVAAIKGRAVMARVIARAVSDRQRVPAEPTSVRIDGRTVVVRPNDVAQAIARARRLHRPHNLARVAFVRDMLSRLASQYVDQLAFEVPADERAEILEELRSTREIRVALNLAWMPLTPQKLVADLYAKPWRLESAAPQLSPGDRALLARDPDAPWTPADVPLLDEAAELLGEDDQAAKAQARAAAAARQREVSYARQVLEQTSAGAFVSAELLADRFSAGGPVLTTAERAAADRSWTYGHVVVDEAQELSSMAWRALLRRVPTRSLTIVGDVAQTSSAAGARQWATMLDPVLRGTWRQADLTVNYRTPASVADAAGRVADAAGLSRSPLTSAREVPDALELTRVDDEQLVRTAASTAVDALRAVQDESGAGRVAVVAVESRVPELRDAIEAAGCTPPTTNGVLDLDAPVVVLTARQSKGLEFDQVVLVEPSEILAGSAGDLYVAMTRTTRTLHVLHARELPAGLVD</sequence>
<keyword evidence="1 5" id="KW-0547">Nucleotide-binding</keyword>
<reference evidence="8 9" key="1">
    <citation type="submission" date="2019-06" db="EMBL/GenBank/DDBJ databases">
        <title>Whole genome shotgun sequence of Cellulomonas gelida NBRC 3748.</title>
        <authorList>
            <person name="Hosoyama A."/>
            <person name="Uohara A."/>
            <person name="Ohji S."/>
            <person name="Ichikawa N."/>
        </authorList>
    </citation>
    <scope>NUCLEOTIDE SEQUENCE [LARGE SCALE GENOMIC DNA]</scope>
    <source>
        <strain evidence="8 9">NBRC 3748</strain>
    </source>
</reference>
<gene>
    <name evidence="8" type="ORF">CGE01nite_12310</name>
</gene>